<keyword evidence="3 6" id="KW-0812">Transmembrane</keyword>
<dbReference type="GO" id="GO:0022857">
    <property type="term" value="F:transmembrane transporter activity"/>
    <property type="evidence" value="ECO:0007669"/>
    <property type="project" value="InterPro"/>
</dbReference>
<dbReference type="Gene3D" id="1.20.1250.20">
    <property type="entry name" value="MFS general substrate transporter like domains"/>
    <property type="match status" value="1"/>
</dbReference>
<evidence type="ECO:0000313" key="7">
    <source>
        <dbReference type="EMBL" id="VDD18938.1"/>
    </source>
</evidence>
<dbReference type="PANTHER" id="PTHR11654">
    <property type="entry name" value="OLIGOPEPTIDE TRANSPORTER-RELATED"/>
    <property type="match status" value="1"/>
</dbReference>
<dbReference type="SUPFAM" id="SSF103473">
    <property type="entry name" value="MFS general substrate transporter"/>
    <property type="match status" value="1"/>
</dbReference>
<dbReference type="EMBL" id="LR031874">
    <property type="protein sequence ID" value="VDD18938.1"/>
    <property type="molecule type" value="Genomic_DNA"/>
</dbReference>
<evidence type="ECO:0000256" key="4">
    <source>
        <dbReference type="ARBA" id="ARBA00022989"/>
    </source>
</evidence>
<feature type="transmembrane region" description="Helical" evidence="6">
    <location>
        <begin position="183"/>
        <end position="208"/>
    </location>
</feature>
<reference evidence="7" key="1">
    <citation type="submission" date="2018-11" db="EMBL/GenBank/DDBJ databases">
        <authorList>
            <consortium name="Genoscope - CEA"/>
            <person name="William W."/>
        </authorList>
    </citation>
    <scope>NUCLEOTIDE SEQUENCE</scope>
</reference>
<proteinExistence type="inferred from homology"/>
<comment type="similarity">
    <text evidence="2">Belongs to the major facilitator superfamily. Proton-dependent oligopeptide transporter (POT/PTR) (TC 2.A.17) family.</text>
</comment>
<feature type="transmembrane region" description="Helical" evidence="6">
    <location>
        <begin position="237"/>
        <end position="256"/>
    </location>
</feature>
<evidence type="ECO:0000256" key="6">
    <source>
        <dbReference type="SAM" id="Phobius"/>
    </source>
</evidence>
<evidence type="ECO:0000256" key="1">
    <source>
        <dbReference type="ARBA" id="ARBA00004141"/>
    </source>
</evidence>
<accession>A0A3P6CZ54</accession>
<feature type="transmembrane region" description="Helical" evidence="6">
    <location>
        <begin position="45"/>
        <end position="63"/>
    </location>
</feature>
<dbReference type="Pfam" id="PF00854">
    <property type="entry name" value="PTR2"/>
    <property type="match status" value="2"/>
</dbReference>
<keyword evidence="4 6" id="KW-1133">Transmembrane helix</keyword>
<name>A0A3P6CZ54_BRAOL</name>
<evidence type="ECO:0000256" key="3">
    <source>
        <dbReference type="ARBA" id="ARBA00022692"/>
    </source>
</evidence>
<sequence>MILNLTGEYDMATTEAAKIILLWSAATNFFPLVGAFVADSYTGRFPLIGFGSSTSLLSFLVFIQTKYGWQIGFGVSVVAMALSVLVAAFRNRHVDLSSEEHIISYYHETGSSCSIPSQKLRYLNKACATSDPKRDLTLEGKSQSPWKLFVTASQASFIVLQASAMDRHTFIQGFEIPSGSYSVFMITSFVLFLVIYELVVVPLVSWIIRKPFRLGVMVRMGVGMSISRDEGGTMLSAMWLSPYMILGGISEAFLAIAQNEFLYSELPKSMSSVATTLSGFGLAASSIVSSWIITVVDIATCRSWITEDIDEGHLDYYYWLVAALSLLNVLYFVWCSKGYGKCKSDADN</sequence>
<evidence type="ECO:0000256" key="2">
    <source>
        <dbReference type="ARBA" id="ARBA00005982"/>
    </source>
</evidence>
<keyword evidence="5 6" id="KW-0472">Membrane</keyword>
<evidence type="ECO:0000256" key="5">
    <source>
        <dbReference type="ARBA" id="ARBA00023136"/>
    </source>
</evidence>
<feature type="transmembrane region" description="Helical" evidence="6">
    <location>
        <begin position="69"/>
        <end position="89"/>
    </location>
</feature>
<dbReference type="InterPro" id="IPR000109">
    <property type="entry name" value="POT_fam"/>
</dbReference>
<feature type="transmembrane region" description="Helical" evidence="6">
    <location>
        <begin position="316"/>
        <end position="334"/>
    </location>
</feature>
<dbReference type="GO" id="GO:0016020">
    <property type="term" value="C:membrane"/>
    <property type="evidence" value="ECO:0007669"/>
    <property type="project" value="UniProtKB-SubCell"/>
</dbReference>
<evidence type="ECO:0008006" key="8">
    <source>
        <dbReference type="Google" id="ProtNLM"/>
    </source>
</evidence>
<dbReference type="InterPro" id="IPR036259">
    <property type="entry name" value="MFS_trans_sf"/>
</dbReference>
<comment type="subcellular location">
    <subcellularLocation>
        <location evidence="1">Membrane</location>
        <topology evidence="1">Multi-pass membrane protein</topology>
    </subcellularLocation>
</comment>
<gene>
    <name evidence="7" type="ORF">BOLC2T06472H</name>
</gene>
<protein>
    <recommendedName>
        <fullName evidence="8">Major facilitator superfamily (MFS) profile domain-containing protein</fullName>
    </recommendedName>
</protein>
<organism evidence="7">
    <name type="scientific">Brassica oleracea</name>
    <name type="common">Wild cabbage</name>
    <dbReference type="NCBI Taxonomy" id="3712"/>
    <lineage>
        <taxon>Eukaryota</taxon>
        <taxon>Viridiplantae</taxon>
        <taxon>Streptophyta</taxon>
        <taxon>Embryophyta</taxon>
        <taxon>Tracheophyta</taxon>
        <taxon>Spermatophyta</taxon>
        <taxon>Magnoliopsida</taxon>
        <taxon>eudicotyledons</taxon>
        <taxon>Gunneridae</taxon>
        <taxon>Pentapetalae</taxon>
        <taxon>rosids</taxon>
        <taxon>malvids</taxon>
        <taxon>Brassicales</taxon>
        <taxon>Brassicaceae</taxon>
        <taxon>Brassiceae</taxon>
        <taxon>Brassica</taxon>
    </lineage>
</organism>
<dbReference type="AlphaFoldDB" id="A0A3P6CZ54"/>
<feature type="transmembrane region" description="Helical" evidence="6">
    <location>
        <begin position="20"/>
        <end position="38"/>
    </location>
</feature>
<feature type="transmembrane region" description="Helical" evidence="6">
    <location>
        <begin position="277"/>
        <end position="296"/>
    </location>
</feature>